<dbReference type="InParanoid" id="A0A1B1AJN5"/>
<dbReference type="Gene3D" id="3.40.50.2300">
    <property type="match status" value="1"/>
</dbReference>
<organism evidence="5 6">
    <name type="scientific">Candidatus Viadribacter manganicus</name>
    <dbReference type="NCBI Taxonomy" id="1759059"/>
    <lineage>
        <taxon>Bacteria</taxon>
        <taxon>Pseudomonadati</taxon>
        <taxon>Pseudomonadota</taxon>
        <taxon>Alphaproteobacteria</taxon>
        <taxon>Hyphomonadales</taxon>
        <taxon>Hyphomonadaceae</taxon>
        <taxon>Candidatus Viadribacter</taxon>
    </lineage>
</organism>
<dbReference type="InterPro" id="IPR001789">
    <property type="entry name" value="Sig_transdc_resp-reg_receiver"/>
</dbReference>
<dbReference type="PANTHER" id="PTHR44591">
    <property type="entry name" value="STRESS RESPONSE REGULATOR PROTEIN 1"/>
    <property type="match status" value="1"/>
</dbReference>
<dbReference type="KEGG" id="cbot:ATE48_13040"/>
<dbReference type="InterPro" id="IPR011006">
    <property type="entry name" value="CheY-like_superfamily"/>
</dbReference>
<evidence type="ECO:0000313" key="6">
    <source>
        <dbReference type="Proteomes" id="UP000092498"/>
    </source>
</evidence>
<dbReference type="AlphaFoldDB" id="A0A1B1AJN5"/>
<dbReference type="PANTHER" id="PTHR44591:SF3">
    <property type="entry name" value="RESPONSE REGULATORY DOMAIN-CONTAINING PROTEIN"/>
    <property type="match status" value="1"/>
</dbReference>
<dbReference type="RefSeq" id="WP_066772195.1">
    <property type="nucleotide sequence ID" value="NZ_CP013244.1"/>
</dbReference>
<sequence>MAELAPDTRINLTKASILLVDASAHSLDVTAQILKGFGVSTVHRFSDLKDAVKFLAQRTADLFIIDPSISNGEGYECVRDLRHSGRANASMPVILVCGHVRKADLALARDSGANFVVAKPLAPVVLLQRLLWVAKDTRPFVDCGSYIGPDRRFKFEGPPAGSEGRRAEDLKAPLGDATEPNLSQDEVNAMLKPQRVII</sequence>
<evidence type="ECO:0000256" key="1">
    <source>
        <dbReference type="ARBA" id="ARBA00022553"/>
    </source>
</evidence>
<feature type="domain" description="Response regulatory" evidence="4">
    <location>
        <begin position="16"/>
        <end position="134"/>
    </location>
</feature>
<gene>
    <name evidence="5" type="ORF">ATE48_13040</name>
</gene>
<dbReference type="InterPro" id="IPR050595">
    <property type="entry name" value="Bact_response_regulator"/>
</dbReference>
<dbReference type="GO" id="GO:0000160">
    <property type="term" value="P:phosphorelay signal transduction system"/>
    <property type="evidence" value="ECO:0007669"/>
    <property type="project" value="InterPro"/>
</dbReference>
<feature type="modified residue" description="4-aspartylphosphate" evidence="2">
    <location>
        <position position="66"/>
    </location>
</feature>
<dbReference type="Proteomes" id="UP000092498">
    <property type="component" value="Chromosome"/>
</dbReference>
<keyword evidence="1 2" id="KW-0597">Phosphoprotein</keyword>
<evidence type="ECO:0000259" key="4">
    <source>
        <dbReference type="PROSITE" id="PS50110"/>
    </source>
</evidence>
<name>A0A1B1AJN5_9PROT</name>
<keyword evidence="6" id="KW-1185">Reference proteome</keyword>
<dbReference type="SMART" id="SM00448">
    <property type="entry name" value="REC"/>
    <property type="match status" value="1"/>
</dbReference>
<dbReference type="CDD" id="cd00156">
    <property type="entry name" value="REC"/>
    <property type="match status" value="1"/>
</dbReference>
<accession>A0A1B1AJN5</accession>
<dbReference type="STRING" id="1759059.ATE48_13040"/>
<dbReference type="OrthoDB" id="7202050at2"/>
<reference evidence="5 6" key="1">
    <citation type="submission" date="2015-11" db="EMBL/GenBank/DDBJ databases">
        <title>Whole-Genome Sequence of Candidatus Oderbacter manganicum from the National Park Lower Oder Valley, Germany.</title>
        <authorList>
            <person name="Braun B."/>
            <person name="Liere K."/>
            <person name="Szewzyk U."/>
        </authorList>
    </citation>
    <scope>NUCLEOTIDE SEQUENCE [LARGE SCALE GENOMIC DNA]</scope>
    <source>
        <strain evidence="5 6">OTSz_A_272</strain>
    </source>
</reference>
<feature type="region of interest" description="Disordered" evidence="3">
    <location>
        <begin position="154"/>
        <end position="181"/>
    </location>
</feature>
<evidence type="ECO:0000313" key="5">
    <source>
        <dbReference type="EMBL" id="ANP46772.1"/>
    </source>
</evidence>
<protein>
    <recommendedName>
        <fullName evidence="4">Response regulatory domain-containing protein</fullName>
    </recommendedName>
</protein>
<dbReference type="EMBL" id="CP013244">
    <property type="protein sequence ID" value="ANP46772.1"/>
    <property type="molecule type" value="Genomic_DNA"/>
</dbReference>
<evidence type="ECO:0000256" key="3">
    <source>
        <dbReference type="SAM" id="MobiDB-lite"/>
    </source>
</evidence>
<dbReference type="SUPFAM" id="SSF52172">
    <property type="entry name" value="CheY-like"/>
    <property type="match status" value="1"/>
</dbReference>
<dbReference type="PROSITE" id="PS50110">
    <property type="entry name" value="RESPONSE_REGULATORY"/>
    <property type="match status" value="1"/>
</dbReference>
<evidence type="ECO:0000256" key="2">
    <source>
        <dbReference type="PROSITE-ProRule" id="PRU00169"/>
    </source>
</evidence>
<proteinExistence type="predicted"/>
<dbReference type="Pfam" id="PF00072">
    <property type="entry name" value="Response_reg"/>
    <property type="match status" value="1"/>
</dbReference>